<keyword evidence="1" id="KW-1133">Transmembrane helix</keyword>
<evidence type="ECO:0000256" key="1">
    <source>
        <dbReference type="SAM" id="Phobius"/>
    </source>
</evidence>
<keyword evidence="1" id="KW-0812">Transmembrane</keyword>
<dbReference type="AlphaFoldDB" id="A0A836FBE5"/>
<dbReference type="InterPro" id="IPR051064">
    <property type="entry name" value="SEC14/CRAL-TRIO_domain"/>
</dbReference>
<sequence>MQFRRSVQDILQPHHDDYFLLRWLRARKWNPTAAEKMLRDSLEWRKQWDADNLDKWEIPEIIKPYLPYGLSGFDKDGAPVIIVPFVGMDMYGGLHVITQKDFIKLMIKLLDNYLNLAKEQSKKHGQLANQITVIFDMEGFNLKQYLWKPGKNINKFFLRYSVYFFFYYCFIGVAGELVITFIQMYEANYPEILKMCFLINAPRVFAFAFSLIKKFMDDYTLSKIQIYKAEPSKWKAALLKLIPKDQLPAHYGGILTDPDGNPKYTSKICQGGKIPKEIYINNMDKLNEDYTTVVVRKGGKLEFDISAPEVGSILSWEFRSEGHDIKFGILKKDATNGKKIEVIPIRRVASHQSDEIGLLTCETPTTYYVVFDNTYSILRNKKVHYSVRMLPPTPTAPIM</sequence>
<accession>A0A836FBE5</accession>
<dbReference type="InterPro" id="IPR036865">
    <property type="entry name" value="CRAL-TRIO_dom_sf"/>
</dbReference>
<comment type="caution">
    <text evidence="4">The sequence shown here is derived from an EMBL/GenBank/DDBJ whole genome shotgun (WGS) entry which is preliminary data.</text>
</comment>
<organism evidence="4 5">
    <name type="scientific">Acromyrmex insinuator</name>
    <dbReference type="NCBI Taxonomy" id="230686"/>
    <lineage>
        <taxon>Eukaryota</taxon>
        <taxon>Metazoa</taxon>
        <taxon>Ecdysozoa</taxon>
        <taxon>Arthropoda</taxon>
        <taxon>Hexapoda</taxon>
        <taxon>Insecta</taxon>
        <taxon>Pterygota</taxon>
        <taxon>Neoptera</taxon>
        <taxon>Endopterygota</taxon>
        <taxon>Hymenoptera</taxon>
        <taxon>Apocrita</taxon>
        <taxon>Aculeata</taxon>
        <taxon>Formicoidea</taxon>
        <taxon>Formicidae</taxon>
        <taxon>Myrmicinae</taxon>
        <taxon>Acromyrmex</taxon>
    </lineage>
</organism>
<dbReference type="InterPro" id="IPR011074">
    <property type="entry name" value="CRAL/TRIO_N_dom"/>
</dbReference>
<dbReference type="PANTHER" id="PTHR23324:SF83">
    <property type="entry name" value="SEC14-LIKE PROTEIN 2"/>
    <property type="match status" value="1"/>
</dbReference>
<evidence type="ECO:0000313" key="5">
    <source>
        <dbReference type="Proteomes" id="UP000667349"/>
    </source>
</evidence>
<evidence type="ECO:0000259" key="3">
    <source>
        <dbReference type="PROSITE" id="PS50866"/>
    </source>
</evidence>
<name>A0A836FBE5_9HYME</name>
<dbReference type="Gene3D" id="2.60.120.680">
    <property type="entry name" value="GOLD domain"/>
    <property type="match status" value="1"/>
</dbReference>
<dbReference type="Proteomes" id="UP000667349">
    <property type="component" value="Unassembled WGS sequence"/>
</dbReference>
<keyword evidence="1" id="KW-0472">Membrane</keyword>
<dbReference type="Pfam" id="PF00650">
    <property type="entry name" value="CRAL_TRIO"/>
    <property type="match status" value="2"/>
</dbReference>
<proteinExistence type="predicted"/>
<feature type="domain" description="GOLD" evidence="3">
    <location>
        <begin position="276"/>
        <end position="389"/>
    </location>
</feature>
<feature type="non-terminal residue" evidence="4">
    <location>
        <position position="399"/>
    </location>
</feature>
<reference evidence="4" key="1">
    <citation type="submission" date="2020-02" db="EMBL/GenBank/DDBJ databases">
        <title>Relaxed selection underlies rapid genomic changes in the transitions from sociality to social parasitism in ants.</title>
        <authorList>
            <person name="Bi X."/>
        </authorList>
    </citation>
    <scope>NUCLEOTIDE SEQUENCE</scope>
    <source>
        <strain evidence="4">BGI-DK2013a</strain>
        <tissue evidence="4">Whole body</tissue>
    </source>
</reference>
<dbReference type="SUPFAM" id="SSF46938">
    <property type="entry name" value="CRAL/TRIO N-terminal domain"/>
    <property type="match status" value="1"/>
</dbReference>
<feature type="non-terminal residue" evidence="4">
    <location>
        <position position="1"/>
    </location>
</feature>
<feature type="domain" description="CRAL-TRIO" evidence="2">
    <location>
        <begin position="58"/>
        <end position="259"/>
    </location>
</feature>
<dbReference type="SUPFAM" id="SSF52087">
    <property type="entry name" value="CRAL/TRIO domain"/>
    <property type="match status" value="1"/>
</dbReference>
<evidence type="ECO:0000259" key="2">
    <source>
        <dbReference type="PROSITE" id="PS50191"/>
    </source>
</evidence>
<dbReference type="GO" id="GO:0005737">
    <property type="term" value="C:cytoplasm"/>
    <property type="evidence" value="ECO:0007669"/>
    <property type="project" value="TreeGrafter"/>
</dbReference>
<protein>
    <submittedName>
        <fullName evidence="4">S14L2 protein</fullName>
    </submittedName>
</protein>
<dbReference type="InterPro" id="IPR009038">
    <property type="entry name" value="GOLD_dom"/>
</dbReference>
<dbReference type="PANTHER" id="PTHR23324">
    <property type="entry name" value="SEC14 RELATED PROTEIN"/>
    <property type="match status" value="1"/>
</dbReference>
<dbReference type="InterPro" id="IPR036273">
    <property type="entry name" value="CRAL/TRIO_N_dom_sf"/>
</dbReference>
<dbReference type="SUPFAM" id="SSF101576">
    <property type="entry name" value="Supernatant protein factor (SPF), C-terminal domain"/>
    <property type="match status" value="1"/>
</dbReference>
<dbReference type="InterPro" id="IPR001251">
    <property type="entry name" value="CRAL-TRIO_dom"/>
</dbReference>
<dbReference type="EMBL" id="JAANHZ010000077">
    <property type="protein sequence ID" value="KAG5316231.1"/>
    <property type="molecule type" value="Genomic_DNA"/>
</dbReference>
<dbReference type="PROSITE" id="PS50866">
    <property type="entry name" value="GOLD"/>
    <property type="match status" value="1"/>
</dbReference>
<dbReference type="Gene3D" id="3.40.525.10">
    <property type="entry name" value="CRAL-TRIO lipid binding domain"/>
    <property type="match status" value="1"/>
</dbReference>
<dbReference type="SMART" id="SM01100">
    <property type="entry name" value="CRAL_TRIO_N"/>
    <property type="match status" value="1"/>
</dbReference>
<feature type="transmembrane region" description="Helical" evidence="1">
    <location>
        <begin position="165"/>
        <end position="186"/>
    </location>
</feature>
<dbReference type="SMART" id="SM00516">
    <property type="entry name" value="SEC14"/>
    <property type="match status" value="1"/>
</dbReference>
<dbReference type="PROSITE" id="PS50191">
    <property type="entry name" value="CRAL_TRIO"/>
    <property type="match status" value="1"/>
</dbReference>
<dbReference type="CDD" id="cd00170">
    <property type="entry name" value="SEC14"/>
    <property type="match status" value="1"/>
</dbReference>
<gene>
    <name evidence="4" type="primary">Sec14l2</name>
    <name evidence="4" type="ORF">G6Z75_0005535</name>
</gene>
<keyword evidence="5" id="KW-1185">Reference proteome</keyword>
<evidence type="ECO:0000313" key="4">
    <source>
        <dbReference type="EMBL" id="KAG5316231.1"/>
    </source>
</evidence>
<dbReference type="InterPro" id="IPR036598">
    <property type="entry name" value="GOLD_dom_sf"/>
</dbReference>
<dbReference type="Pfam" id="PF03765">
    <property type="entry name" value="CRAL_TRIO_N"/>
    <property type="match status" value="1"/>
</dbReference>